<evidence type="ECO:0000256" key="5">
    <source>
        <dbReference type="ARBA" id="ARBA00022692"/>
    </source>
</evidence>
<dbReference type="HOGENOM" id="CLU_000604_84_3_11"/>
<dbReference type="SMART" id="SM00382">
    <property type="entry name" value="AAA"/>
    <property type="match status" value="1"/>
</dbReference>
<organism evidence="14 15">
    <name type="scientific">Propionimicrobium lymphophilum ACS-093-V-SCH5</name>
    <dbReference type="NCBI Taxonomy" id="883161"/>
    <lineage>
        <taxon>Bacteria</taxon>
        <taxon>Bacillati</taxon>
        <taxon>Actinomycetota</taxon>
        <taxon>Actinomycetes</taxon>
        <taxon>Propionibacteriales</taxon>
        <taxon>Propionibacteriaceae</taxon>
        <taxon>Propionimicrobium</taxon>
    </lineage>
</organism>
<dbReference type="InterPro" id="IPR027417">
    <property type="entry name" value="P-loop_NTPase"/>
</dbReference>
<evidence type="ECO:0000256" key="9">
    <source>
        <dbReference type="ARBA" id="ARBA00023136"/>
    </source>
</evidence>
<dbReference type="PATRIC" id="fig|883161.3.peg.1872"/>
<sequence>MWKLMTRIVDAGKLRSNIAWFVVSAILQGLTLAAMIPFLRSFYSRSGQTQTWLIVVVALGIVTFVIDAVAMFLSYRVSVYVICDSMISSLAEHVLALPLGWFNAQREAAVANANSKEVNTLSHLASLVIPSLCNAFITPLVVLVATAFVSWPLALIMAAVIVPLYLIWRKMSAATTRANELEDRTSRLVAGRLIEFARLQPVLRATGRVMNWEPVVQALDADSRATLSGLRIKGRPAQGFSLVVNLAFACVLCLGVSMVSGYHLDPISYLVVLAISARMLLPLTEAALLSTELNNAEVAVRSVCEILDARPLPEPDRDEAQVTKGQEIVFDGVTFGYGSERRVLGGVELRAQQGKVTALVGPSGAGKSTVLRLAARFWDVDSGSVKIGGVDVRNIPTKELMASISLVFQDVYLFDTTIRENLRLAKPDATDGELEVAARRAQLDRVIDALPNGWETNVGPAGLSLSGGERQRVAIARAFLKDAPILLLDEITSALDSENESAITKVVSELSAGRTVIVVAHRLSTIRDADQVVFLQPGENGAHVAQVGSPSQLAVIPGPFRDFLEAASNASWSIKN</sequence>
<protein>
    <recommendedName>
        <fullName evidence="16">ABC transporter ATP-binding protein</fullName>
    </recommendedName>
</protein>
<feature type="domain" description="ABC transporter" evidence="12">
    <location>
        <begin position="328"/>
        <end position="566"/>
    </location>
</feature>
<name>S2VZN0_9ACTN</name>
<dbReference type="SUPFAM" id="SSF52540">
    <property type="entry name" value="P-loop containing nucleoside triphosphate hydrolases"/>
    <property type="match status" value="1"/>
</dbReference>
<dbReference type="PANTHER" id="PTHR24221">
    <property type="entry name" value="ATP-BINDING CASSETTE SUB-FAMILY B"/>
    <property type="match status" value="1"/>
</dbReference>
<dbReference type="PROSITE" id="PS50929">
    <property type="entry name" value="ABC_TM1F"/>
    <property type="match status" value="1"/>
</dbReference>
<dbReference type="EMBL" id="AGZR01000009">
    <property type="protein sequence ID" value="EPD32316.1"/>
    <property type="molecule type" value="Genomic_DNA"/>
</dbReference>
<comment type="subcellular location">
    <subcellularLocation>
        <location evidence="1">Cell inner membrane</location>
        <topology evidence="1">Multi-pass membrane protein</topology>
    </subcellularLocation>
</comment>
<dbReference type="GO" id="GO:0005524">
    <property type="term" value="F:ATP binding"/>
    <property type="evidence" value="ECO:0007669"/>
    <property type="project" value="UniProtKB-KW"/>
</dbReference>
<dbReference type="InterPro" id="IPR039421">
    <property type="entry name" value="Type_1_exporter"/>
</dbReference>
<evidence type="ECO:0000256" key="2">
    <source>
        <dbReference type="ARBA" id="ARBA00022448"/>
    </source>
</evidence>
<dbReference type="InterPro" id="IPR011527">
    <property type="entry name" value="ABC1_TM_dom"/>
</dbReference>
<keyword evidence="6" id="KW-0547">Nucleotide-binding</keyword>
<keyword evidence="8 11" id="KW-1133">Transmembrane helix</keyword>
<keyword evidence="4" id="KW-0997">Cell inner membrane</keyword>
<evidence type="ECO:0000256" key="6">
    <source>
        <dbReference type="ARBA" id="ARBA00022741"/>
    </source>
</evidence>
<dbReference type="Gene3D" id="3.40.50.300">
    <property type="entry name" value="P-loop containing nucleotide triphosphate hydrolases"/>
    <property type="match status" value="1"/>
</dbReference>
<keyword evidence="15" id="KW-1185">Reference proteome</keyword>
<dbReference type="InterPro" id="IPR003439">
    <property type="entry name" value="ABC_transporter-like_ATP-bd"/>
</dbReference>
<evidence type="ECO:0008006" key="16">
    <source>
        <dbReference type="Google" id="ProtNLM"/>
    </source>
</evidence>
<accession>S2VZN0</accession>
<evidence type="ECO:0000256" key="8">
    <source>
        <dbReference type="ARBA" id="ARBA00022989"/>
    </source>
</evidence>
<feature type="domain" description="ABC transmembrane type-1" evidence="13">
    <location>
        <begin position="19"/>
        <end position="295"/>
    </location>
</feature>
<dbReference type="GO" id="GO:0016887">
    <property type="term" value="F:ATP hydrolysis activity"/>
    <property type="evidence" value="ECO:0007669"/>
    <property type="project" value="InterPro"/>
</dbReference>
<evidence type="ECO:0000256" key="3">
    <source>
        <dbReference type="ARBA" id="ARBA00022475"/>
    </source>
</evidence>
<dbReference type="PROSITE" id="PS00211">
    <property type="entry name" value="ABC_TRANSPORTER_1"/>
    <property type="match status" value="1"/>
</dbReference>
<evidence type="ECO:0000256" key="10">
    <source>
        <dbReference type="ARBA" id="ARBA00023455"/>
    </source>
</evidence>
<proteinExistence type="inferred from homology"/>
<dbReference type="GO" id="GO:0005886">
    <property type="term" value="C:plasma membrane"/>
    <property type="evidence" value="ECO:0007669"/>
    <property type="project" value="UniProtKB-SubCell"/>
</dbReference>
<keyword evidence="3" id="KW-1003">Cell membrane</keyword>
<feature type="transmembrane region" description="Helical" evidence="11">
    <location>
        <begin position="240"/>
        <end position="261"/>
    </location>
</feature>
<dbReference type="InterPro" id="IPR003593">
    <property type="entry name" value="AAA+_ATPase"/>
</dbReference>
<keyword evidence="9 11" id="KW-0472">Membrane</keyword>
<dbReference type="InterPro" id="IPR017871">
    <property type="entry name" value="ABC_transporter-like_CS"/>
</dbReference>
<dbReference type="PANTHER" id="PTHR24221:SF654">
    <property type="entry name" value="ATP-BINDING CASSETTE SUB-FAMILY B MEMBER 6"/>
    <property type="match status" value="1"/>
</dbReference>
<reference evidence="14 15" key="1">
    <citation type="submission" date="2013-04" db="EMBL/GenBank/DDBJ databases">
        <title>The Genome Sequence of Propionimicrobium lymphophilum ACS-093-V-SCH5.</title>
        <authorList>
            <consortium name="The Broad Institute Genomics Platform"/>
            <person name="Earl A."/>
            <person name="Ward D."/>
            <person name="Feldgarden M."/>
            <person name="Gevers D."/>
            <person name="Saerens B."/>
            <person name="Vaneechoutte M."/>
            <person name="Walker B."/>
            <person name="Young S."/>
            <person name="Zeng Q."/>
            <person name="Gargeya S."/>
            <person name="Fitzgerald M."/>
            <person name="Haas B."/>
            <person name="Abouelleil A."/>
            <person name="Allen A.W."/>
            <person name="Alvarado L."/>
            <person name="Arachchi H.M."/>
            <person name="Berlin A.M."/>
            <person name="Chapman S.B."/>
            <person name="Gainer-Dewar J."/>
            <person name="Goldberg J."/>
            <person name="Griggs A."/>
            <person name="Gujja S."/>
            <person name="Hansen M."/>
            <person name="Howarth C."/>
            <person name="Imamovic A."/>
            <person name="Ireland A."/>
            <person name="Larimer J."/>
            <person name="McCowan C."/>
            <person name="Murphy C."/>
            <person name="Pearson M."/>
            <person name="Poon T.W."/>
            <person name="Priest M."/>
            <person name="Roberts A."/>
            <person name="Saif S."/>
            <person name="Shea T."/>
            <person name="Sisk P."/>
            <person name="Sykes S."/>
            <person name="Wortman J."/>
            <person name="Nusbaum C."/>
            <person name="Birren B."/>
        </authorList>
    </citation>
    <scope>NUCLEOTIDE SEQUENCE [LARGE SCALE GENOMIC DNA]</scope>
    <source>
        <strain evidence="14 15">ACS-093-V-SCH5</strain>
    </source>
</reference>
<dbReference type="PROSITE" id="PS50893">
    <property type="entry name" value="ABC_TRANSPORTER_2"/>
    <property type="match status" value="1"/>
</dbReference>
<feature type="transmembrane region" description="Helical" evidence="11">
    <location>
        <begin position="148"/>
        <end position="168"/>
    </location>
</feature>
<dbReference type="RefSeq" id="WP_016456691.1">
    <property type="nucleotide sequence ID" value="NZ_KE150269.1"/>
</dbReference>
<keyword evidence="5 11" id="KW-0812">Transmembrane</keyword>
<dbReference type="Gene3D" id="1.20.1560.10">
    <property type="entry name" value="ABC transporter type 1, transmembrane domain"/>
    <property type="match status" value="1"/>
</dbReference>
<feature type="transmembrane region" description="Helical" evidence="11">
    <location>
        <begin position="20"/>
        <end position="39"/>
    </location>
</feature>
<keyword evidence="2" id="KW-0813">Transport</keyword>
<gene>
    <name evidence="14" type="ORF">HMPREF9306_01885</name>
</gene>
<comment type="similarity">
    <text evidence="10">Belongs to the ABC transporter superfamily. Siderophore-Fe(3+) uptake transporter (SIUT) (TC 3.A.1.21) family.</text>
</comment>
<feature type="transmembrane region" description="Helical" evidence="11">
    <location>
        <begin position="123"/>
        <end position="142"/>
    </location>
</feature>
<evidence type="ECO:0000256" key="4">
    <source>
        <dbReference type="ARBA" id="ARBA00022519"/>
    </source>
</evidence>
<evidence type="ECO:0000259" key="13">
    <source>
        <dbReference type="PROSITE" id="PS50929"/>
    </source>
</evidence>
<evidence type="ECO:0000256" key="1">
    <source>
        <dbReference type="ARBA" id="ARBA00004429"/>
    </source>
</evidence>
<dbReference type="SUPFAM" id="SSF90123">
    <property type="entry name" value="ABC transporter transmembrane region"/>
    <property type="match status" value="1"/>
</dbReference>
<dbReference type="GO" id="GO:0140359">
    <property type="term" value="F:ABC-type transporter activity"/>
    <property type="evidence" value="ECO:0007669"/>
    <property type="project" value="InterPro"/>
</dbReference>
<dbReference type="Proteomes" id="UP000014417">
    <property type="component" value="Unassembled WGS sequence"/>
</dbReference>
<comment type="caution">
    <text evidence="14">The sequence shown here is derived from an EMBL/GenBank/DDBJ whole genome shotgun (WGS) entry which is preliminary data.</text>
</comment>
<evidence type="ECO:0000313" key="15">
    <source>
        <dbReference type="Proteomes" id="UP000014417"/>
    </source>
</evidence>
<dbReference type="FunFam" id="3.40.50.300:FF:000221">
    <property type="entry name" value="Multidrug ABC transporter ATP-binding protein"/>
    <property type="match status" value="1"/>
</dbReference>
<feature type="transmembrane region" description="Helical" evidence="11">
    <location>
        <begin position="51"/>
        <end position="73"/>
    </location>
</feature>
<dbReference type="InterPro" id="IPR036640">
    <property type="entry name" value="ABC1_TM_sf"/>
</dbReference>
<evidence type="ECO:0000256" key="11">
    <source>
        <dbReference type="SAM" id="Phobius"/>
    </source>
</evidence>
<dbReference type="Pfam" id="PF00005">
    <property type="entry name" value="ABC_tran"/>
    <property type="match status" value="1"/>
</dbReference>
<dbReference type="STRING" id="883161.HMPREF9306_01885"/>
<evidence type="ECO:0000256" key="7">
    <source>
        <dbReference type="ARBA" id="ARBA00022840"/>
    </source>
</evidence>
<keyword evidence="7" id="KW-0067">ATP-binding</keyword>
<evidence type="ECO:0000259" key="12">
    <source>
        <dbReference type="PROSITE" id="PS50893"/>
    </source>
</evidence>
<dbReference type="Pfam" id="PF00664">
    <property type="entry name" value="ABC_membrane"/>
    <property type="match status" value="1"/>
</dbReference>
<dbReference type="AlphaFoldDB" id="S2VZN0"/>
<evidence type="ECO:0000313" key="14">
    <source>
        <dbReference type="EMBL" id="EPD32316.1"/>
    </source>
</evidence>
<dbReference type="OrthoDB" id="9806127at2"/>